<dbReference type="Pfam" id="PF20168">
    <property type="entry name" value="PDS5"/>
    <property type="match status" value="1"/>
</dbReference>
<feature type="region of interest" description="Disordered" evidence="3">
    <location>
        <begin position="1"/>
        <end position="34"/>
    </location>
</feature>
<dbReference type="GO" id="GO:0000785">
    <property type="term" value="C:chromatin"/>
    <property type="evidence" value="ECO:0007669"/>
    <property type="project" value="TreeGrafter"/>
</dbReference>
<organism evidence="4 5">
    <name type="scientific">Pyrenophora tritici-repentis</name>
    <dbReference type="NCBI Taxonomy" id="45151"/>
    <lineage>
        <taxon>Eukaryota</taxon>
        <taxon>Fungi</taxon>
        <taxon>Dikarya</taxon>
        <taxon>Ascomycota</taxon>
        <taxon>Pezizomycotina</taxon>
        <taxon>Dothideomycetes</taxon>
        <taxon>Pleosporomycetidae</taxon>
        <taxon>Pleosporales</taxon>
        <taxon>Pleosporineae</taxon>
        <taxon>Pleosporaceae</taxon>
        <taxon>Pyrenophora</taxon>
    </lineage>
</organism>
<dbReference type="EMBL" id="NQIK02000007">
    <property type="protein sequence ID" value="KAF7568354.1"/>
    <property type="molecule type" value="Genomic_DNA"/>
</dbReference>
<feature type="compositionally biased region" description="Acidic residues" evidence="3">
    <location>
        <begin position="18"/>
        <end position="34"/>
    </location>
</feature>
<protein>
    <submittedName>
        <fullName evidence="4">Uncharacterized protein</fullName>
    </submittedName>
</protein>
<dbReference type="InterPro" id="IPR039776">
    <property type="entry name" value="Pds5"/>
</dbReference>
<evidence type="ECO:0000256" key="1">
    <source>
        <dbReference type="ARBA" id="ARBA00004123"/>
    </source>
</evidence>
<comment type="subcellular location">
    <subcellularLocation>
        <location evidence="1">Nucleus</location>
    </subcellularLocation>
</comment>
<dbReference type="AlphaFoldDB" id="A0A2W1EKQ6"/>
<proteinExistence type="predicted"/>
<sequence length="145" mass="16478">MAPRSRRSAAAAAAAEVAQEEEQEQELAQEEDEVQDGLKKLKFNQQLVGRPGKQVSVSDLLTRLKTLLDELRTIDQEEAHRESLMPVAESLAHQSLLQHKDNGVRAWTVCCIVDMLKLFAPDAPYPASKLRVEYDPLWYCEPRHR</sequence>
<dbReference type="PANTHER" id="PTHR12663">
    <property type="entry name" value="ANDROGEN INDUCED INHIBITOR OF PROLIFERATION AS3 / PDS5-RELATED"/>
    <property type="match status" value="1"/>
</dbReference>
<evidence type="ECO:0000256" key="2">
    <source>
        <dbReference type="ARBA" id="ARBA00023242"/>
    </source>
</evidence>
<gene>
    <name evidence="4" type="ORF">PtrM4_129670</name>
</gene>
<evidence type="ECO:0000313" key="5">
    <source>
        <dbReference type="Proteomes" id="UP000245464"/>
    </source>
</evidence>
<comment type="caution">
    <text evidence="4">The sequence shown here is derived from an EMBL/GenBank/DDBJ whole genome shotgun (WGS) entry which is preliminary data.</text>
</comment>
<evidence type="ECO:0000256" key="3">
    <source>
        <dbReference type="SAM" id="MobiDB-lite"/>
    </source>
</evidence>
<dbReference type="PANTHER" id="PTHR12663:SF0">
    <property type="entry name" value="PRECOCIOUS DISSOCIATION OF SISTERS 5, ISOFORM A"/>
    <property type="match status" value="1"/>
</dbReference>
<dbReference type="GO" id="GO:0006281">
    <property type="term" value="P:DNA repair"/>
    <property type="evidence" value="ECO:0007669"/>
    <property type="project" value="TreeGrafter"/>
</dbReference>
<dbReference type="KEGG" id="ptrr:6347971"/>
<dbReference type="GO" id="GO:0007064">
    <property type="term" value="P:mitotic sister chromatid cohesion"/>
    <property type="evidence" value="ECO:0007669"/>
    <property type="project" value="InterPro"/>
</dbReference>
<keyword evidence="2" id="KW-0539">Nucleus</keyword>
<accession>A0A2W1EKQ6</accession>
<dbReference type="GeneID" id="6347971"/>
<dbReference type="Proteomes" id="UP000245464">
    <property type="component" value="Chromosome 7"/>
</dbReference>
<name>A0A2W1EKQ6_9PLEO</name>
<dbReference type="RefSeq" id="XP_001940009.2">
    <property type="nucleotide sequence ID" value="XM_001939974.2"/>
</dbReference>
<reference evidence="4" key="1">
    <citation type="journal article" date="2018" name="BMC Genomics">
        <title>Comparative genomics of the wheat fungal pathogen Pyrenophora tritici-repentis reveals chromosomal variations and genome plasticity.</title>
        <authorList>
            <person name="Moolhuijzen P."/>
            <person name="See P.T."/>
            <person name="Hane J.K."/>
            <person name="Shi G."/>
            <person name="Liu Z."/>
            <person name="Oliver R.P."/>
            <person name="Moffat C.S."/>
        </authorList>
    </citation>
    <scope>NUCLEOTIDE SEQUENCE [LARGE SCALE GENOMIC DNA]</scope>
    <source>
        <strain evidence="4">M4</strain>
    </source>
</reference>
<dbReference type="GO" id="GO:0005634">
    <property type="term" value="C:nucleus"/>
    <property type="evidence" value="ECO:0007669"/>
    <property type="project" value="UniProtKB-SubCell"/>
</dbReference>
<evidence type="ECO:0000313" key="4">
    <source>
        <dbReference type="EMBL" id="KAF7568354.1"/>
    </source>
</evidence>